<keyword evidence="5" id="KW-0274">FAD</keyword>
<gene>
    <name evidence="10" type="ORF">NCTC10821_02532</name>
</gene>
<feature type="domain" description="4Fe-4S ferredoxin-type" evidence="9">
    <location>
        <begin position="204"/>
        <end position="233"/>
    </location>
</feature>
<evidence type="ECO:0000256" key="1">
    <source>
        <dbReference type="ARBA" id="ARBA00001974"/>
    </source>
</evidence>
<dbReference type="GO" id="GO:0046872">
    <property type="term" value="F:metal ion binding"/>
    <property type="evidence" value="ECO:0007669"/>
    <property type="project" value="UniProtKB-KW"/>
</dbReference>
<evidence type="ECO:0000313" key="10">
    <source>
        <dbReference type="EMBL" id="STZ59010.1"/>
    </source>
</evidence>
<dbReference type="PROSITE" id="PS00198">
    <property type="entry name" value="4FE4S_FER_1"/>
    <property type="match status" value="1"/>
</dbReference>
<dbReference type="AlphaFoldDB" id="A0A378TEG2"/>
<proteinExistence type="inferred from homology"/>
<reference evidence="10 11" key="1">
    <citation type="submission" date="2018-06" db="EMBL/GenBank/DDBJ databases">
        <authorList>
            <consortium name="Pathogen Informatics"/>
            <person name="Doyle S."/>
        </authorList>
    </citation>
    <scope>NUCLEOTIDE SEQUENCE [LARGE SCALE GENOMIC DNA]</scope>
    <source>
        <strain evidence="10 11">NCTC10821</strain>
    </source>
</reference>
<dbReference type="Gene3D" id="3.50.50.60">
    <property type="entry name" value="FAD/NAD(P)-binding domain"/>
    <property type="match status" value="2"/>
</dbReference>
<keyword evidence="6" id="KW-0560">Oxidoreductase</keyword>
<dbReference type="EMBL" id="UGQT01000001">
    <property type="protein sequence ID" value="STZ59010.1"/>
    <property type="molecule type" value="Genomic_DNA"/>
</dbReference>
<dbReference type="PANTHER" id="PTHR42784:SF1">
    <property type="entry name" value="PYRANOSE 2-OXIDASE"/>
    <property type="match status" value="1"/>
</dbReference>
<evidence type="ECO:0000256" key="8">
    <source>
        <dbReference type="ARBA" id="ARBA00023014"/>
    </source>
</evidence>
<dbReference type="PROSITE" id="PS51379">
    <property type="entry name" value="4FE4S_FER_2"/>
    <property type="match status" value="1"/>
</dbReference>
<protein>
    <submittedName>
        <fullName evidence="10">Dehydrogenase, Rv0697 family</fullName>
    </submittedName>
</protein>
<evidence type="ECO:0000256" key="4">
    <source>
        <dbReference type="ARBA" id="ARBA00022723"/>
    </source>
</evidence>
<dbReference type="GO" id="GO:0051536">
    <property type="term" value="F:iron-sulfur cluster binding"/>
    <property type="evidence" value="ECO:0007669"/>
    <property type="project" value="UniProtKB-KW"/>
</dbReference>
<evidence type="ECO:0000313" key="11">
    <source>
        <dbReference type="Proteomes" id="UP000254978"/>
    </source>
</evidence>
<dbReference type="InterPro" id="IPR036188">
    <property type="entry name" value="FAD/NAD-bd_sf"/>
</dbReference>
<dbReference type="RefSeq" id="WP_197746418.1">
    <property type="nucleotide sequence ID" value="NZ_AP022600.1"/>
</dbReference>
<keyword evidence="7" id="KW-0408">Iron</keyword>
<keyword evidence="4" id="KW-0479">Metal-binding</keyword>
<name>A0A378TEG2_9MYCO</name>
<dbReference type="PANTHER" id="PTHR42784">
    <property type="entry name" value="PYRANOSE 2-OXIDASE"/>
    <property type="match status" value="1"/>
</dbReference>
<dbReference type="InterPro" id="IPR051473">
    <property type="entry name" value="P2Ox-like"/>
</dbReference>
<sequence length="517" mass="56261">MHSVIVGSGPAAAAALLALADDPSQQITIVDLGERLSDETAAVIERMSGMEPQQWGDTDRQLVAAQPAAVAGAAVPEKRSYGSNHMFVDQGQQRGLTMPDRGNRAAVSAALGGFSTVWGAQVMPFSRATFRRWPFGWDVIEPHYRAVLQEVRLAGEVDDYAEDFPLIAPHASLPPVSERTLAVLARYQRYRGDIRSMGIVVGKARLAFAADSCRRCGLCMTGCPYSLIYSARQTIDRFVASGRVRHLPQILVTGVEQQADSKPAIRGIDLGNQRAVRFEADRIFVAAGGLGSTRIALNSLGAPPPYLGLQESQQFLVPFVSRHATADPRDRGDFTLNQFNMLLKFDDEAYTTSQIHCYPYNPAVAAALPGWLSPRMTGSVLGRVTAALGYLPSWESPKMRIELRAQRAEALPDIHVRVVADRHPAMLRSVLTKLTQVGSKLDLFPVLPMVRLSGPGKSYHFGSTFPHGKDSDLLGRVGGFRNIHLIDGSVLPSVPSTTFTLTVMANAHRIAEESRNV</sequence>
<keyword evidence="11" id="KW-1185">Reference proteome</keyword>
<comment type="cofactor">
    <cofactor evidence="1">
        <name>FAD</name>
        <dbReference type="ChEBI" id="CHEBI:57692"/>
    </cofactor>
</comment>
<dbReference type="InterPro" id="IPR017900">
    <property type="entry name" value="4Fe4S_Fe_S_CS"/>
</dbReference>
<evidence type="ECO:0000259" key="9">
    <source>
        <dbReference type="PROSITE" id="PS51379"/>
    </source>
</evidence>
<evidence type="ECO:0000256" key="6">
    <source>
        <dbReference type="ARBA" id="ARBA00023002"/>
    </source>
</evidence>
<keyword evidence="3" id="KW-0285">Flavoprotein</keyword>
<accession>A0A378TEG2</accession>
<dbReference type="Proteomes" id="UP000254978">
    <property type="component" value="Unassembled WGS sequence"/>
</dbReference>
<dbReference type="GO" id="GO:0016491">
    <property type="term" value="F:oxidoreductase activity"/>
    <property type="evidence" value="ECO:0007669"/>
    <property type="project" value="UniProtKB-KW"/>
</dbReference>
<comment type="similarity">
    <text evidence="2">Belongs to the GMC oxidoreductase family.</text>
</comment>
<evidence type="ECO:0000256" key="3">
    <source>
        <dbReference type="ARBA" id="ARBA00022630"/>
    </source>
</evidence>
<keyword evidence="8" id="KW-0411">Iron-sulfur</keyword>
<dbReference type="InterPro" id="IPR017896">
    <property type="entry name" value="4Fe4S_Fe-S-bd"/>
</dbReference>
<evidence type="ECO:0000256" key="5">
    <source>
        <dbReference type="ARBA" id="ARBA00022827"/>
    </source>
</evidence>
<evidence type="ECO:0000256" key="7">
    <source>
        <dbReference type="ARBA" id="ARBA00023004"/>
    </source>
</evidence>
<organism evidence="10 11">
    <name type="scientific">Mycolicibacterium tokaiense</name>
    <dbReference type="NCBI Taxonomy" id="39695"/>
    <lineage>
        <taxon>Bacteria</taxon>
        <taxon>Bacillati</taxon>
        <taxon>Actinomycetota</taxon>
        <taxon>Actinomycetes</taxon>
        <taxon>Mycobacteriales</taxon>
        <taxon>Mycobacteriaceae</taxon>
        <taxon>Mycolicibacterium</taxon>
    </lineage>
</organism>
<dbReference type="SUPFAM" id="SSF51905">
    <property type="entry name" value="FAD/NAD(P)-binding domain"/>
    <property type="match status" value="1"/>
</dbReference>
<evidence type="ECO:0000256" key="2">
    <source>
        <dbReference type="ARBA" id="ARBA00010790"/>
    </source>
</evidence>